<evidence type="ECO:0000256" key="4">
    <source>
        <dbReference type="ARBA" id="ARBA00006759"/>
    </source>
</evidence>
<dbReference type="AlphaFoldDB" id="A0A1Y2K6N2"/>
<dbReference type="NCBIfam" id="TIGR03413">
    <property type="entry name" value="GSH_gloB"/>
    <property type="match status" value="1"/>
</dbReference>
<dbReference type="EC" id="3.1.2.6" evidence="5 9"/>
<evidence type="ECO:0000256" key="8">
    <source>
        <dbReference type="ARBA" id="ARBA00022833"/>
    </source>
</evidence>
<comment type="similarity">
    <text evidence="4">Belongs to the metallo-beta-lactamase superfamily. Glyoxalase II family.</text>
</comment>
<comment type="pathway">
    <text evidence="3">Secondary metabolite metabolism; methylglyoxal degradation; (R)-lactate from methylglyoxal: step 2/2.</text>
</comment>
<accession>A0A1Y2K6N2</accession>
<dbReference type="Proteomes" id="UP000194003">
    <property type="component" value="Unassembled WGS sequence"/>
</dbReference>
<evidence type="ECO:0000256" key="7">
    <source>
        <dbReference type="ARBA" id="ARBA00022801"/>
    </source>
</evidence>
<evidence type="ECO:0000256" key="5">
    <source>
        <dbReference type="ARBA" id="ARBA00011917"/>
    </source>
</evidence>
<dbReference type="Pfam" id="PF00753">
    <property type="entry name" value="Lactamase_B"/>
    <property type="match status" value="1"/>
</dbReference>
<feature type="domain" description="Metallo-beta-lactamase" evidence="10">
    <location>
        <begin position="1"/>
        <end position="127"/>
    </location>
</feature>
<dbReference type="STRING" id="1434232.MAIT1_03136"/>
<comment type="catalytic activity">
    <reaction evidence="1">
        <text>an S-(2-hydroxyacyl)glutathione + H2O = a 2-hydroxy carboxylate + glutathione + H(+)</text>
        <dbReference type="Rhea" id="RHEA:21864"/>
        <dbReference type="ChEBI" id="CHEBI:15377"/>
        <dbReference type="ChEBI" id="CHEBI:15378"/>
        <dbReference type="ChEBI" id="CHEBI:57925"/>
        <dbReference type="ChEBI" id="CHEBI:58896"/>
        <dbReference type="ChEBI" id="CHEBI:71261"/>
        <dbReference type="EC" id="3.1.2.6"/>
    </reaction>
</comment>
<proteinExistence type="inferred from homology"/>
<dbReference type="InterPro" id="IPR050110">
    <property type="entry name" value="Glyoxalase_II_hydrolase"/>
</dbReference>
<keyword evidence="12" id="KW-1185">Reference proteome</keyword>
<dbReference type="GO" id="GO:0019243">
    <property type="term" value="P:methylglyoxal catabolic process to D-lactate via S-lactoyl-glutathione"/>
    <property type="evidence" value="ECO:0007669"/>
    <property type="project" value="UniProtKB-UniRule"/>
</dbReference>
<dbReference type="InterPro" id="IPR035680">
    <property type="entry name" value="Clx_II_MBL"/>
</dbReference>
<dbReference type="GO" id="GO:0004416">
    <property type="term" value="F:hydroxyacylglutathione hydrolase activity"/>
    <property type="evidence" value="ECO:0007669"/>
    <property type="project" value="UniProtKB-UniRule"/>
</dbReference>
<dbReference type="InterPro" id="IPR032282">
    <property type="entry name" value="HAGH_C"/>
</dbReference>
<dbReference type="SMART" id="SM00849">
    <property type="entry name" value="Lactamase_B"/>
    <property type="match status" value="1"/>
</dbReference>
<dbReference type="PANTHER" id="PTHR43705">
    <property type="entry name" value="HYDROXYACYLGLUTATHIONE HYDROLASE"/>
    <property type="match status" value="1"/>
</dbReference>
<dbReference type="EMBL" id="LVJN01000018">
    <property type="protein sequence ID" value="OSM05008.1"/>
    <property type="molecule type" value="Genomic_DNA"/>
</dbReference>
<comment type="caution">
    <text evidence="11">The sequence shown here is derived from an EMBL/GenBank/DDBJ whole genome shotgun (WGS) entry which is preliminary data.</text>
</comment>
<evidence type="ECO:0000313" key="11">
    <source>
        <dbReference type="EMBL" id="OSM05008.1"/>
    </source>
</evidence>
<protein>
    <recommendedName>
        <fullName evidence="5 9">Hydroxyacylglutathione hydrolase</fullName>
        <ecNumber evidence="5 9">3.1.2.6</ecNumber>
    </recommendedName>
</protein>
<reference evidence="11 12" key="1">
    <citation type="journal article" date="2016" name="BMC Genomics">
        <title>Combined genomic and structural analyses of a cultured magnetotactic bacterium reveals its niche adaptation to a dynamic environment.</title>
        <authorList>
            <person name="Araujo A.C."/>
            <person name="Morillo V."/>
            <person name="Cypriano J."/>
            <person name="Teixeira L.C."/>
            <person name="Leao P."/>
            <person name="Lyra S."/>
            <person name="Almeida L.G."/>
            <person name="Bazylinski D.A."/>
            <person name="Vasconcellos A.T."/>
            <person name="Abreu F."/>
            <person name="Lins U."/>
        </authorList>
    </citation>
    <scope>NUCLEOTIDE SEQUENCE [LARGE SCALE GENOMIC DNA]</scope>
    <source>
        <strain evidence="11 12">IT-1</strain>
    </source>
</reference>
<evidence type="ECO:0000256" key="9">
    <source>
        <dbReference type="NCBIfam" id="TIGR03413"/>
    </source>
</evidence>
<organism evidence="11 12">
    <name type="scientific">Magnetofaba australis IT-1</name>
    <dbReference type="NCBI Taxonomy" id="1434232"/>
    <lineage>
        <taxon>Bacteria</taxon>
        <taxon>Pseudomonadati</taxon>
        <taxon>Pseudomonadota</taxon>
        <taxon>Magnetococcia</taxon>
        <taxon>Magnetococcales</taxon>
        <taxon>Magnetococcaceae</taxon>
        <taxon>Magnetofaba</taxon>
    </lineage>
</organism>
<dbReference type="CDD" id="cd07723">
    <property type="entry name" value="hydroxyacylglutathione_hydrolase_MBL-fold"/>
    <property type="match status" value="1"/>
</dbReference>
<keyword evidence="6" id="KW-0479">Metal-binding</keyword>
<evidence type="ECO:0000256" key="2">
    <source>
        <dbReference type="ARBA" id="ARBA00001947"/>
    </source>
</evidence>
<evidence type="ECO:0000256" key="3">
    <source>
        <dbReference type="ARBA" id="ARBA00004963"/>
    </source>
</evidence>
<dbReference type="PANTHER" id="PTHR43705:SF1">
    <property type="entry name" value="HYDROXYACYLGLUTATHIONE HYDROLASE GLOB"/>
    <property type="match status" value="1"/>
</dbReference>
<evidence type="ECO:0000256" key="6">
    <source>
        <dbReference type="ARBA" id="ARBA00022723"/>
    </source>
</evidence>
<dbReference type="Pfam" id="PF16123">
    <property type="entry name" value="HAGH_C"/>
    <property type="match status" value="1"/>
</dbReference>
<comment type="cofactor">
    <cofactor evidence="2">
        <name>Zn(2+)</name>
        <dbReference type="ChEBI" id="CHEBI:29105"/>
    </cofactor>
</comment>
<evidence type="ECO:0000259" key="10">
    <source>
        <dbReference type="SMART" id="SM00849"/>
    </source>
</evidence>
<sequence>MQSGLRLTHILLTHHHNDHIGGVDALRQQTGAQVIGHALDADNLPALDIAASDGQRLKIGDCEIQAMATPGHTPGHMVYLIDDLLLSGDALFSFGCGRLFGGTPEQMWRSIQTLRRLPDETQLCCAHEYTVKNLSFALSVTPNDEKLHALLQNAQRLRRDGEPTLPANLGVEKRYNPFMRCDEERFLQAANLHQTSPLDAFITLRERRNRF</sequence>
<keyword evidence="7 11" id="KW-0378">Hydrolase</keyword>
<gene>
    <name evidence="11" type="ORF">MAIT1_03136</name>
</gene>
<keyword evidence="8" id="KW-0862">Zinc</keyword>
<evidence type="ECO:0000313" key="12">
    <source>
        <dbReference type="Proteomes" id="UP000194003"/>
    </source>
</evidence>
<dbReference type="SUPFAM" id="SSF56281">
    <property type="entry name" value="Metallo-hydrolase/oxidoreductase"/>
    <property type="match status" value="1"/>
</dbReference>
<evidence type="ECO:0000256" key="1">
    <source>
        <dbReference type="ARBA" id="ARBA00001623"/>
    </source>
</evidence>
<dbReference type="InterPro" id="IPR036866">
    <property type="entry name" value="RibonucZ/Hydroxyglut_hydro"/>
</dbReference>
<dbReference type="PIRSF" id="PIRSF005457">
    <property type="entry name" value="Glx"/>
    <property type="match status" value="1"/>
</dbReference>
<name>A0A1Y2K6N2_9PROT</name>
<dbReference type="InterPro" id="IPR017782">
    <property type="entry name" value="Hydroxyacylglutathione_Hdrlase"/>
</dbReference>
<dbReference type="GO" id="GO:0046872">
    <property type="term" value="F:metal ion binding"/>
    <property type="evidence" value="ECO:0007669"/>
    <property type="project" value="UniProtKB-KW"/>
</dbReference>
<dbReference type="InterPro" id="IPR001279">
    <property type="entry name" value="Metallo-B-lactamas"/>
</dbReference>
<dbReference type="Gene3D" id="3.60.15.10">
    <property type="entry name" value="Ribonuclease Z/Hydroxyacylglutathione hydrolase-like"/>
    <property type="match status" value="1"/>
</dbReference>